<organism evidence="3 4">
    <name type="scientific">Serendipita vermifera MAFF 305830</name>
    <dbReference type="NCBI Taxonomy" id="933852"/>
    <lineage>
        <taxon>Eukaryota</taxon>
        <taxon>Fungi</taxon>
        <taxon>Dikarya</taxon>
        <taxon>Basidiomycota</taxon>
        <taxon>Agaricomycotina</taxon>
        <taxon>Agaricomycetes</taxon>
        <taxon>Sebacinales</taxon>
        <taxon>Serendipitaceae</taxon>
        <taxon>Serendipita</taxon>
    </lineage>
</organism>
<dbReference type="HOGENOM" id="CLU_018688_1_2_1"/>
<gene>
    <name evidence="3" type="ORF">M408DRAFT_33263</name>
</gene>
<evidence type="ECO:0000313" key="3">
    <source>
        <dbReference type="EMBL" id="KIM32032.1"/>
    </source>
</evidence>
<dbReference type="EMBL" id="KN824281">
    <property type="protein sequence ID" value="KIM32032.1"/>
    <property type="molecule type" value="Genomic_DNA"/>
</dbReference>
<feature type="non-terminal residue" evidence="3">
    <location>
        <position position="145"/>
    </location>
</feature>
<feature type="domain" description="DUF6535" evidence="2">
    <location>
        <begin position="1"/>
        <end position="143"/>
    </location>
</feature>
<evidence type="ECO:0000259" key="2">
    <source>
        <dbReference type="Pfam" id="PF20153"/>
    </source>
</evidence>
<name>A0A0C2XT10_SERVB</name>
<dbReference type="InterPro" id="IPR045338">
    <property type="entry name" value="DUF6535"/>
</dbReference>
<sequence>IFAAVLTALCVESRKLLEPDLLLSIDRTLLYMAQQSNDPSTPPPSREPFVPPDWAVTVNGFFFTSLTTSILAAVGAVTCLQWVGEYDAGLEAASTPEHRALRWHYRYRATDQWYMRHMIASLAVILYVSVGFFLVGLSSWFWHLH</sequence>
<keyword evidence="1" id="KW-0812">Transmembrane</keyword>
<reference evidence="4" key="2">
    <citation type="submission" date="2015-01" db="EMBL/GenBank/DDBJ databases">
        <title>Evolutionary Origins and Diversification of the Mycorrhizal Mutualists.</title>
        <authorList>
            <consortium name="DOE Joint Genome Institute"/>
            <consortium name="Mycorrhizal Genomics Consortium"/>
            <person name="Kohler A."/>
            <person name="Kuo A."/>
            <person name="Nagy L.G."/>
            <person name="Floudas D."/>
            <person name="Copeland A."/>
            <person name="Barry K.W."/>
            <person name="Cichocki N."/>
            <person name="Veneault-Fourrey C."/>
            <person name="LaButti K."/>
            <person name="Lindquist E.A."/>
            <person name="Lipzen A."/>
            <person name="Lundell T."/>
            <person name="Morin E."/>
            <person name="Murat C."/>
            <person name="Riley R."/>
            <person name="Ohm R."/>
            <person name="Sun H."/>
            <person name="Tunlid A."/>
            <person name="Henrissat B."/>
            <person name="Grigoriev I.V."/>
            <person name="Hibbett D.S."/>
            <person name="Martin F."/>
        </authorList>
    </citation>
    <scope>NUCLEOTIDE SEQUENCE [LARGE SCALE GENOMIC DNA]</scope>
    <source>
        <strain evidence="4">MAFF 305830</strain>
    </source>
</reference>
<accession>A0A0C2XT10</accession>
<dbReference type="STRING" id="933852.A0A0C2XT10"/>
<protein>
    <recommendedName>
        <fullName evidence="2">DUF6535 domain-containing protein</fullName>
    </recommendedName>
</protein>
<dbReference type="Proteomes" id="UP000054097">
    <property type="component" value="Unassembled WGS sequence"/>
</dbReference>
<keyword evidence="4" id="KW-1185">Reference proteome</keyword>
<feature type="non-terminal residue" evidence="3">
    <location>
        <position position="1"/>
    </location>
</feature>
<proteinExistence type="predicted"/>
<feature type="transmembrane region" description="Helical" evidence="1">
    <location>
        <begin position="118"/>
        <end position="142"/>
    </location>
</feature>
<dbReference type="OrthoDB" id="3219854at2759"/>
<evidence type="ECO:0000313" key="4">
    <source>
        <dbReference type="Proteomes" id="UP000054097"/>
    </source>
</evidence>
<dbReference type="AlphaFoldDB" id="A0A0C2XT10"/>
<keyword evidence="1" id="KW-0472">Membrane</keyword>
<dbReference type="Pfam" id="PF20153">
    <property type="entry name" value="DUF6535"/>
    <property type="match status" value="1"/>
</dbReference>
<evidence type="ECO:0000256" key="1">
    <source>
        <dbReference type="SAM" id="Phobius"/>
    </source>
</evidence>
<keyword evidence="1" id="KW-1133">Transmembrane helix</keyword>
<reference evidence="3 4" key="1">
    <citation type="submission" date="2014-04" db="EMBL/GenBank/DDBJ databases">
        <authorList>
            <consortium name="DOE Joint Genome Institute"/>
            <person name="Kuo A."/>
            <person name="Zuccaro A."/>
            <person name="Kohler A."/>
            <person name="Nagy L.G."/>
            <person name="Floudas D."/>
            <person name="Copeland A."/>
            <person name="Barry K.W."/>
            <person name="Cichocki N."/>
            <person name="Veneault-Fourrey C."/>
            <person name="LaButti K."/>
            <person name="Lindquist E.A."/>
            <person name="Lipzen A."/>
            <person name="Lundell T."/>
            <person name="Morin E."/>
            <person name="Murat C."/>
            <person name="Sun H."/>
            <person name="Tunlid A."/>
            <person name="Henrissat B."/>
            <person name="Grigoriev I.V."/>
            <person name="Hibbett D.S."/>
            <person name="Martin F."/>
            <person name="Nordberg H.P."/>
            <person name="Cantor M.N."/>
            <person name="Hua S.X."/>
        </authorList>
    </citation>
    <scope>NUCLEOTIDE SEQUENCE [LARGE SCALE GENOMIC DNA]</scope>
    <source>
        <strain evidence="3 4">MAFF 305830</strain>
    </source>
</reference>